<dbReference type="AlphaFoldDB" id="Q2S8L6"/>
<feature type="domain" description="Radical SAM core" evidence="11">
    <location>
        <begin position="10"/>
        <end position="245"/>
    </location>
</feature>
<dbReference type="Pfam" id="PF04055">
    <property type="entry name" value="Radical_SAM"/>
    <property type="match status" value="1"/>
</dbReference>
<proteinExistence type="inferred from homology"/>
<evidence type="ECO:0000259" key="11">
    <source>
        <dbReference type="PROSITE" id="PS51918"/>
    </source>
</evidence>
<keyword evidence="13" id="KW-1185">Reference proteome</keyword>
<dbReference type="OrthoDB" id="9808022at2"/>
<dbReference type="GO" id="GO:0051539">
    <property type="term" value="F:4 iron, 4 sulfur cluster binding"/>
    <property type="evidence" value="ECO:0007669"/>
    <property type="project" value="UniProtKB-UniRule"/>
</dbReference>
<accession>Q2S8L6</accession>
<keyword evidence="10" id="KW-0963">Cytoplasm</keyword>
<dbReference type="RefSeq" id="WP_011400062.1">
    <property type="nucleotide sequence ID" value="NC_007645.1"/>
</dbReference>
<comment type="subcellular location">
    <subcellularLocation>
        <location evidence="10">Cytoplasm</location>
    </subcellularLocation>
</comment>
<dbReference type="InterPro" id="IPR004559">
    <property type="entry name" value="HemW-like"/>
</dbReference>
<keyword evidence="7 10" id="KW-0408">Iron</keyword>
<dbReference type="SFLD" id="SFLDG01065">
    <property type="entry name" value="anaerobic_coproporphyrinogen-I"/>
    <property type="match status" value="1"/>
</dbReference>
<keyword evidence="4 10" id="KW-0349">Heme</keyword>
<dbReference type="PANTHER" id="PTHR13932">
    <property type="entry name" value="COPROPORPHYRINIGEN III OXIDASE"/>
    <property type="match status" value="1"/>
</dbReference>
<evidence type="ECO:0000256" key="4">
    <source>
        <dbReference type="ARBA" id="ARBA00022617"/>
    </source>
</evidence>
<keyword evidence="8 10" id="KW-0411">Iron-sulfur</keyword>
<organism evidence="12 13">
    <name type="scientific">Hahella chejuensis (strain KCTC 2396)</name>
    <dbReference type="NCBI Taxonomy" id="349521"/>
    <lineage>
        <taxon>Bacteria</taxon>
        <taxon>Pseudomonadati</taxon>
        <taxon>Pseudomonadota</taxon>
        <taxon>Gammaproteobacteria</taxon>
        <taxon>Oceanospirillales</taxon>
        <taxon>Hahellaceae</taxon>
        <taxon>Hahella</taxon>
    </lineage>
</organism>
<evidence type="ECO:0000256" key="1">
    <source>
        <dbReference type="ARBA" id="ARBA00001966"/>
    </source>
</evidence>
<dbReference type="GO" id="GO:0004109">
    <property type="term" value="F:coproporphyrinogen oxidase activity"/>
    <property type="evidence" value="ECO:0007669"/>
    <property type="project" value="InterPro"/>
</dbReference>
<evidence type="ECO:0000256" key="9">
    <source>
        <dbReference type="ARBA" id="ARBA00023186"/>
    </source>
</evidence>
<evidence type="ECO:0000256" key="8">
    <source>
        <dbReference type="ARBA" id="ARBA00023014"/>
    </source>
</evidence>
<reference evidence="12 13" key="1">
    <citation type="journal article" date="2005" name="Nucleic Acids Res.">
        <title>Genomic blueprint of Hahella chejuensis, a marine microbe producing an algicidal agent.</title>
        <authorList>
            <person name="Jeong H."/>
            <person name="Yim J.H."/>
            <person name="Lee C."/>
            <person name="Choi S.-H."/>
            <person name="Park Y.K."/>
            <person name="Yoon S.H."/>
            <person name="Hur C.-G."/>
            <person name="Kang H.-Y."/>
            <person name="Kim D."/>
            <person name="Lee H.H."/>
            <person name="Park K.H."/>
            <person name="Park S.-H."/>
            <person name="Park H.-S."/>
            <person name="Lee H.K."/>
            <person name="Oh T.K."/>
            <person name="Kim J.F."/>
        </authorList>
    </citation>
    <scope>NUCLEOTIDE SEQUENCE [LARGE SCALE GENOMIC DNA]</scope>
    <source>
        <strain evidence="12 13">KCTC 2396</strain>
    </source>
</reference>
<keyword evidence="5 10" id="KW-0949">S-adenosyl-L-methionine</keyword>
<comment type="function">
    <text evidence="10">Probably acts as a heme chaperone, transferring heme to an unknown acceptor. Binds one molecule of heme per monomer, possibly covalently. Binds 1 [4Fe-4S] cluster. The cluster is coordinated with 3 cysteines and an exchangeable S-adenosyl-L-methionine.</text>
</comment>
<dbReference type="HOGENOM" id="CLU_027579_2_1_6"/>
<dbReference type="Proteomes" id="UP000000238">
    <property type="component" value="Chromosome"/>
</dbReference>
<keyword evidence="10" id="KW-0004">4Fe-4S</keyword>
<dbReference type="PANTHER" id="PTHR13932:SF5">
    <property type="entry name" value="RADICAL S-ADENOSYL METHIONINE DOMAIN-CONTAINING PROTEIN 1, MITOCHONDRIAL"/>
    <property type="match status" value="1"/>
</dbReference>
<dbReference type="PROSITE" id="PS51918">
    <property type="entry name" value="RADICAL_SAM"/>
    <property type="match status" value="1"/>
</dbReference>
<keyword evidence="9 10" id="KW-0143">Chaperone</keyword>
<evidence type="ECO:0000256" key="10">
    <source>
        <dbReference type="RuleBase" id="RU364116"/>
    </source>
</evidence>
<dbReference type="STRING" id="349521.HCH_06363"/>
<dbReference type="KEGG" id="hch:HCH_06363"/>
<evidence type="ECO:0000256" key="7">
    <source>
        <dbReference type="ARBA" id="ARBA00023004"/>
    </source>
</evidence>
<dbReference type="SUPFAM" id="SSF102114">
    <property type="entry name" value="Radical SAM enzymes"/>
    <property type="match status" value="1"/>
</dbReference>
<keyword evidence="6 10" id="KW-0479">Metal-binding</keyword>
<dbReference type="eggNOG" id="COG0635">
    <property type="taxonomic scope" value="Bacteria"/>
</dbReference>
<dbReference type="SFLD" id="SFLDF00288">
    <property type="entry name" value="HemN-like__clustered_with_nucl"/>
    <property type="match status" value="1"/>
</dbReference>
<dbReference type="InterPro" id="IPR007197">
    <property type="entry name" value="rSAM"/>
</dbReference>
<comment type="cofactor">
    <cofactor evidence="1">
        <name>[4Fe-4S] cluster</name>
        <dbReference type="ChEBI" id="CHEBI:49883"/>
    </cofactor>
</comment>
<dbReference type="SMART" id="SM00729">
    <property type="entry name" value="Elp3"/>
    <property type="match status" value="1"/>
</dbReference>
<gene>
    <name evidence="12" type="ordered locus">HCH_06363</name>
</gene>
<dbReference type="InterPro" id="IPR058240">
    <property type="entry name" value="rSAM_sf"/>
</dbReference>
<dbReference type="SFLD" id="SFLDS00029">
    <property type="entry name" value="Radical_SAM"/>
    <property type="match status" value="1"/>
</dbReference>
<evidence type="ECO:0000256" key="3">
    <source>
        <dbReference type="ARBA" id="ARBA00017228"/>
    </source>
</evidence>
<dbReference type="InterPro" id="IPR013785">
    <property type="entry name" value="Aldolase_TIM"/>
</dbReference>
<evidence type="ECO:0000256" key="6">
    <source>
        <dbReference type="ARBA" id="ARBA00022723"/>
    </source>
</evidence>
<dbReference type="GO" id="GO:0006779">
    <property type="term" value="P:porphyrin-containing compound biosynthetic process"/>
    <property type="evidence" value="ECO:0007669"/>
    <property type="project" value="InterPro"/>
</dbReference>
<dbReference type="GO" id="GO:0005737">
    <property type="term" value="C:cytoplasm"/>
    <property type="evidence" value="ECO:0007669"/>
    <property type="project" value="UniProtKB-SubCell"/>
</dbReference>
<evidence type="ECO:0000256" key="2">
    <source>
        <dbReference type="ARBA" id="ARBA00006100"/>
    </source>
</evidence>
<dbReference type="Gene3D" id="3.20.20.70">
    <property type="entry name" value="Aldolase class I"/>
    <property type="match status" value="1"/>
</dbReference>
<evidence type="ECO:0000313" key="12">
    <source>
        <dbReference type="EMBL" id="ABC33008.1"/>
    </source>
</evidence>
<sequence length="388" mass="43536">MADILTPGLHTPPLALYVHIPWCVRKCPYCDFNSHTARSELPEREYLQALLSDLDTEMFRLEQIGGKRALGSIFFGGGTPSLLSPDIIASVIDGARQRLGFHDDIEITLEANPGTVDEAKFKDLFQGGVNRLSLGVQSFQPELLTTLGRIHNGEDAIRAVDKARQAGFDNFNLDLMHGLPGQSLQHAMEDLDTAISLGPTHLSWYQLTIEPNTEFYRHPPQLPEDDTLWEIHENGCERLAQAGYNQYEISAFAQTGKESRHNLNYWRFGDYLAIGAGAHGKLTGSSGDVIRYWKTRLPQHYLSRIDNYTAGEEITPAHEAGVDFLMNALRLREGVEEELLVRRTGVGVSLLEPQLSEARQKGWLQADRLQCTELGYRHLNAVLTHFMD</sequence>
<dbReference type="SFLD" id="SFLDF00562">
    <property type="entry name" value="HemN-like__clustered_with_heat"/>
    <property type="match status" value="1"/>
</dbReference>
<dbReference type="EMBL" id="CP000155">
    <property type="protein sequence ID" value="ABC33008.1"/>
    <property type="molecule type" value="Genomic_DNA"/>
</dbReference>
<dbReference type="GO" id="GO:0046872">
    <property type="term" value="F:metal ion binding"/>
    <property type="evidence" value="ECO:0007669"/>
    <property type="project" value="UniProtKB-UniRule"/>
</dbReference>
<dbReference type="SFLD" id="SFLDG01082">
    <property type="entry name" value="B12-binding_domain_containing"/>
    <property type="match status" value="1"/>
</dbReference>
<dbReference type="CDD" id="cd01335">
    <property type="entry name" value="Radical_SAM"/>
    <property type="match status" value="1"/>
</dbReference>
<evidence type="ECO:0000256" key="5">
    <source>
        <dbReference type="ARBA" id="ARBA00022691"/>
    </source>
</evidence>
<comment type="similarity">
    <text evidence="2">Belongs to the anaerobic coproporphyrinogen-III oxidase family. HemW subfamily.</text>
</comment>
<dbReference type="InterPro" id="IPR006638">
    <property type="entry name" value="Elp3/MiaA/NifB-like_rSAM"/>
</dbReference>
<dbReference type="InterPro" id="IPR034505">
    <property type="entry name" value="Coproporphyrinogen-III_oxidase"/>
</dbReference>
<protein>
    <recommendedName>
        <fullName evidence="3 10">Heme chaperone HemW</fullName>
    </recommendedName>
</protein>
<dbReference type="NCBIfam" id="TIGR00539">
    <property type="entry name" value="hemN_rel"/>
    <property type="match status" value="1"/>
</dbReference>
<evidence type="ECO:0000313" key="13">
    <source>
        <dbReference type="Proteomes" id="UP000000238"/>
    </source>
</evidence>
<name>Q2S8L6_HAHCH</name>